<protein>
    <recommendedName>
        <fullName evidence="1">DUF5777 domain-containing protein</fullName>
    </recommendedName>
</protein>
<keyword evidence="3" id="KW-1185">Reference proteome</keyword>
<feature type="domain" description="DUF5777" evidence="1">
    <location>
        <begin position="45"/>
        <end position="289"/>
    </location>
</feature>
<comment type="caution">
    <text evidence="2">The sequence shown here is derived from an EMBL/GenBank/DDBJ whole genome shotgun (WGS) entry which is preliminary data.</text>
</comment>
<dbReference type="InterPro" id="IPR045916">
    <property type="entry name" value="DUF5777"/>
</dbReference>
<dbReference type="Proteomes" id="UP000718451">
    <property type="component" value="Unassembled WGS sequence"/>
</dbReference>
<dbReference type="SUPFAM" id="SSF56935">
    <property type="entry name" value="Porins"/>
    <property type="match status" value="1"/>
</dbReference>
<proteinExistence type="predicted"/>
<dbReference type="Pfam" id="PF19089">
    <property type="entry name" value="DUF5777"/>
    <property type="match status" value="1"/>
</dbReference>
<sequence>MNRSANIIFVFVCFLGLSGIRAQDSLLDILAKERKDTTLLTMATFKTTRLSVAQSVETRKKGALQLYFGTRYWNIPMEEPRNSFLVDRFSAQFGFDYAFTDRFTTSFSVNTFDGVLNGFLKYRLLRQTDDNKVPFGITALQSTSLLTREYNGIRLPRMQSDRFFFTQQLIIARKFNRNLSLQIAPTYIHATWPQPTLGRTDFFALGLGGRYRIGKHTELTSEYHWVANRDQGPEGYNSFAIGLNWEIGDVTMQMHMTNTKSFDEASSILLTPNNFNFEDGGLHIGVNAIFILHLKKQKLK</sequence>
<gene>
    <name evidence="2" type="ORF">HCU67_15505</name>
</gene>
<dbReference type="EMBL" id="JAAWWL010000003">
    <property type="protein sequence ID" value="NKI33361.1"/>
    <property type="molecule type" value="Genomic_DNA"/>
</dbReference>
<dbReference type="RefSeq" id="WP_168553583.1">
    <property type="nucleotide sequence ID" value="NZ_JAAWWL010000003.1"/>
</dbReference>
<evidence type="ECO:0000259" key="1">
    <source>
        <dbReference type="Pfam" id="PF19089"/>
    </source>
</evidence>
<name>A0ABX1GTW1_9FLAO</name>
<evidence type="ECO:0000313" key="2">
    <source>
        <dbReference type="EMBL" id="NKI33361.1"/>
    </source>
</evidence>
<organism evidence="2 3">
    <name type="scientific">Croceivirga thetidis</name>
    <dbReference type="NCBI Taxonomy" id="2721623"/>
    <lineage>
        <taxon>Bacteria</taxon>
        <taxon>Pseudomonadati</taxon>
        <taxon>Bacteroidota</taxon>
        <taxon>Flavobacteriia</taxon>
        <taxon>Flavobacteriales</taxon>
        <taxon>Flavobacteriaceae</taxon>
        <taxon>Croceivirga</taxon>
    </lineage>
</organism>
<accession>A0ABX1GTW1</accession>
<reference evidence="2 3" key="1">
    <citation type="submission" date="2020-04" db="EMBL/GenBank/DDBJ databases">
        <authorList>
            <person name="Yoon J."/>
        </authorList>
    </citation>
    <scope>NUCLEOTIDE SEQUENCE [LARGE SCALE GENOMIC DNA]</scope>
    <source>
        <strain evidence="2 3">DJ-13</strain>
    </source>
</reference>
<evidence type="ECO:0000313" key="3">
    <source>
        <dbReference type="Proteomes" id="UP000718451"/>
    </source>
</evidence>